<name>A0ABT7BVJ1_9CYAN</name>
<accession>A0ABT7BVJ1</accession>
<evidence type="ECO:0000256" key="1">
    <source>
        <dbReference type="SAM" id="SignalP"/>
    </source>
</evidence>
<feature type="signal peptide" evidence="1">
    <location>
        <begin position="1"/>
        <end position="22"/>
    </location>
</feature>
<dbReference type="Proteomes" id="UP001232992">
    <property type="component" value="Unassembled WGS sequence"/>
</dbReference>
<reference evidence="2 3" key="1">
    <citation type="submission" date="2023-01" db="EMBL/GenBank/DDBJ databases">
        <title>Novel diversity within Roseofilum (Cyanobacteria; Desertifilaceae) from marine benthic mats with descriptions of four novel species.</title>
        <authorList>
            <person name="Wang Y."/>
            <person name="Berthold D.E."/>
            <person name="Hu J."/>
            <person name="Lefler F.W."/>
            <person name="Laughinghouse H.D. IV."/>
        </authorList>
    </citation>
    <scope>NUCLEOTIDE SEQUENCE [LARGE SCALE GENOMIC DNA]</scope>
    <source>
        <strain evidence="2 3">BLCC-M143</strain>
    </source>
</reference>
<evidence type="ECO:0000313" key="3">
    <source>
        <dbReference type="Proteomes" id="UP001232992"/>
    </source>
</evidence>
<feature type="chain" id="PRO_5046076635" evidence="1">
    <location>
        <begin position="23"/>
        <end position="343"/>
    </location>
</feature>
<gene>
    <name evidence="2" type="ORF">PMH09_08385</name>
</gene>
<protein>
    <submittedName>
        <fullName evidence="2">Uncharacterized protein</fullName>
    </submittedName>
</protein>
<dbReference type="EMBL" id="JAQOSQ010000006">
    <property type="protein sequence ID" value="MDJ1183212.1"/>
    <property type="molecule type" value="Genomic_DNA"/>
</dbReference>
<organism evidence="2 3">
    <name type="scientific">Roseofilum casamattae BLCC-M143</name>
    <dbReference type="NCBI Taxonomy" id="3022442"/>
    <lineage>
        <taxon>Bacteria</taxon>
        <taxon>Bacillati</taxon>
        <taxon>Cyanobacteriota</taxon>
        <taxon>Cyanophyceae</taxon>
        <taxon>Desertifilales</taxon>
        <taxon>Desertifilaceae</taxon>
        <taxon>Roseofilum</taxon>
        <taxon>Roseofilum casamattae</taxon>
    </lineage>
</organism>
<proteinExistence type="predicted"/>
<comment type="caution">
    <text evidence="2">The sequence shown here is derived from an EMBL/GenBank/DDBJ whole genome shotgun (WGS) entry which is preliminary data.</text>
</comment>
<keyword evidence="3" id="KW-1185">Reference proteome</keyword>
<dbReference type="RefSeq" id="WP_283757867.1">
    <property type="nucleotide sequence ID" value="NZ_JAQOSQ010000006.1"/>
</dbReference>
<evidence type="ECO:0000313" key="2">
    <source>
        <dbReference type="EMBL" id="MDJ1183212.1"/>
    </source>
</evidence>
<keyword evidence="1" id="KW-0732">Signal</keyword>
<sequence length="343" mass="37958">MQLKSLLWKTIIVLAGTFSTVASDIAVQPSMAQSVRQSGAVRQPQICRQNGEYAVFGNHPLFLNADRLARTVDTIFDLITRNFGSLFSERTEGKIYRDLVNLELAHEHIFFCRGEWIVGNVGFGPGEKPIQFELIGKQFTLDLPGDRFSYSLDELAAGRGRDGGRIDDFVPIDNEKYDADIVRAILSGVTSITPDRCELRPVGTYVGDTRVIEGDGVYVLGVINNCQGFTERVRNEYWRKMFAGTWIARGLGCVRKVETQKVEIAVRENALVATKIIGDSCVPAGAITFRGTIPRNVSKGSSFSVTTQSGEPNRPACCSDRNSLTIIDANTFRISQVTFTRED</sequence>